<accession>A0A8S4QGX3</accession>
<name>A0A8S4QGX3_9NEOP</name>
<dbReference type="EMBL" id="CAKXAJ010002456">
    <property type="protein sequence ID" value="CAH2208159.1"/>
    <property type="molecule type" value="Genomic_DNA"/>
</dbReference>
<dbReference type="Proteomes" id="UP000838756">
    <property type="component" value="Unassembled WGS sequence"/>
</dbReference>
<evidence type="ECO:0000313" key="1">
    <source>
        <dbReference type="EMBL" id="CAH2208159.1"/>
    </source>
</evidence>
<feature type="non-terminal residue" evidence="1">
    <location>
        <position position="1"/>
    </location>
</feature>
<organism evidence="1 2">
    <name type="scientific">Pararge aegeria aegeria</name>
    <dbReference type="NCBI Taxonomy" id="348720"/>
    <lineage>
        <taxon>Eukaryota</taxon>
        <taxon>Metazoa</taxon>
        <taxon>Ecdysozoa</taxon>
        <taxon>Arthropoda</taxon>
        <taxon>Hexapoda</taxon>
        <taxon>Insecta</taxon>
        <taxon>Pterygota</taxon>
        <taxon>Neoptera</taxon>
        <taxon>Endopterygota</taxon>
        <taxon>Lepidoptera</taxon>
        <taxon>Glossata</taxon>
        <taxon>Ditrysia</taxon>
        <taxon>Papilionoidea</taxon>
        <taxon>Nymphalidae</taxon>
        <taxon>Satyrinae</taxon>
        <taxon>Satyrini</taxon>
        <taxon>Parargina</taxon>
        <taxon>Pararge</taxon>
    </lineage>
</organism>
<evidence type="ECO:0000313" key="2">
    <source>
        <dbReference type="Proteomes" id="UP000838756"/>
    </source>
</evidence>
<dbReference type="OrthoDB" id="6287725at2759"/>
<proteinExistence type="predicted"/>
<comment type="caution">
    <text evidence="1">The sequence shown here is derived from an EMBL/GenBank/DDBJ whole genome shotgun (WGS) entry which is preliminary data.</text>
</comment>
<sequence length="79" mass="8934">WGAALALVRDRNAERILERGELPEDDVTSLLHVYCRGLAQAQPDMVAITRPVNELSQNLSFMMESLYKVSVSLQRQEFG</sequence>
<reference evidence="1" key="1">
    <citation type="submission" date="2022-03" db="EMBL/GenBank/DDBJ databases">
        <authorList>
            <person name="Lindestad O."/>
        </authorList>
    </citation>
    <scope>NUCLEOTIDE SEQUENCE</scope>
</reference>
<protein>
    <submittedName>
        <fullName evidence="1">Jg25078 protein</fullName>
    </submittedName>
</protein>
<dbReference type="AlphaFoldDB" id="A0A8S4QGX3"/>
<keyword evidence="2" id="KW-1185">Reference proteome</keyword>
<gene>
    <name evidence="1" type="primary">jg25078</name>
    <name evidence="1" type="ORF">PAEG_LOCUS775</name>
</gene>